<evidence type="ECO:0000313" key="1">
    <source>
        <dbReference type="EMBL" id="KAH3862398.1"/>
    </source>
</evidence>
<reference evidence="1" key="2">
    <citation type="submission" date="2020-11" db="EMBL/GenBank/DDBJ databases">
        <authorList>
            <person name="McCartney M.A."/>
            <person name="Auch B."/>
            <person name="Kono T."/>
            <person name="Mallez S."/>
            <person name="Becker A."/>
            <person name="Gohl D.M."/>
            <person name="Silverstein K.A.T."/>
            <person name="Koren S."/>
            <person name="Bechman K.B."/>
            <person name="Herman A."/>
            <person name="Abrahante J.E."/>
            <person name="Garbe J."/>
        </authorList>
    </citation>
    <scope>NUCLEOTIDE SEQUENCE</scope>
    <source>
        <strain evidence="1">Duluth1</strain>
        <tissue evidence="1">Whole animal</tissue>
    </source>
</reference>
<accession>A0A9D4LRF0</accession>
<dbReference type="Proteomes" id="UP000828390">
    <property type="component" value="Unassembled WGS sequence"/>
</dbReference>
<sequence length="68" mass="7552">MLNVHFVPLLQFSDGCLGRAIGIRWIPAKYFSNQASMIHQIEDYVMTAARASGHGKQVSSVERCKKAS</sequence>
<keyword evidence="2" id="KW-1185">Reference proteome</keyword>
<dbReference type="AlphaFoldDB" id="A0A9D4LRF0"/>
<proteinExistence type="predicted"/>
<reference evidence="1" key="1">
    <citation type="journal article" date="2019" name="bioRxiv">
        <title>The Genome of the Zebra Mussel, Dreissena polymorpha: A Resource for Invasive Species Research.</title>
        <authorList>
            <person name="McCartney M.A."/>
            <person name="Auch B."/>
            <person name="Kono T."/>
            <person name="Mallez S."/>
            <person name="Zhang Y."/>
            <person name="Obille A."/>
            <person name="Becker A."/>
            <person name="Abrahante J.E."/>
            <person name="Garbe J."/>
            <person name="Badalamenti J.P."/>
            <person name="Herman A."/>
            <person name="Mangelson H."/>
            <person name="Liachko I."/>
            <person name="Sullivan S."/>
            <person name="Sone E.D."/>
            <person name="Koren S."/>
            <person name="Silverstein K.A.T."/>
            <person name="Beckman K.B."/>
            <person name="Gohl D.M."/>
        </authorList>
    </citation>
    <scope>NUCLEOTIDE SEQUENCE</scope>
    <source>
        <strain evidence="1">Duluth1</strain>
        <tissue evidence="1">Whole animal</tissue>
    </source>
</reference>
<comment type="caution">
    <text evidence="1">The sequence shown here is derived from an EMBL/GenBank/DDBJ whole genome shotgun (WGS) entry which is preliminary data.</text>
</comment>
<organism evidence="1 2">
    <name type="scientific">Dreissena polymorpha</name>
    <name type="common">Zebra mussel</name>
    <name type="synonym">Mytilus polymorpha</name>
    <dbReference type="NCBI Taxonomy" id="45954"/>
    <lineage>
        <taxon>Eukaryota</taxon>
        <taxon>Metazoa</taxon>
        <taxon>Spiralia</taxon>
        <taxon>Lophotrochozoa</taxon>
        <taxon>Mollusca</taxon>
        <taxon>Bivalvia</taxon>
        <taxon>Autobranchia</taxon>
        <taxon>Heteroconchia</taxon>
        <taxon>Euheterodonta</taxon>
        <taxon>Imparidentia</taxon>
        <taxon>Neoheterodontei</taxon>
        <taxon>Myida</taxon>
        <taxon>Dreissenoidea</taxon>
        <taxon>Dreissenidae</taxon>
        <taxon>Dreissena</taxon>
    </lineage>
</organism>
<protein>
    <submittedName>
        <fullName evidence="1">Uncharacterized protein</fullName>
    </submittedName>
</protein>
<dbReference type="EMBL" id="JAIWYP010000002">
    <property type="protein sequence ID" value="KAH3862398.1"/>
    <property type="molecule type" value="Genomic_DNA"/>
</dbReference>
<name>A0A9D4LRF0_DREPO</name>
<gene>
    <name evidence="1" type="ORF">DPMN_025365</name>
</gene>
<evidence type="ECO:0000313" key="2">
    <source>
        <dbReference type="Proteomes" id="UP000828390"/>
    </source>
</evidence>